<proteinExistence type="predicted"/>
<organism evidence="1 2">
    <name type="scientific">Rhodoferax saidenbachensis</name>
    <dbReference type="NCBI Taxonomy" id="1484693"/>
    <lineage>
        <taxon>Bacteria</taxon>
        <taxon>Pseudomonadati</taxon>
        <taxon>Pseudomonadota</taxon>
        <taxon>Betaproteobacteria</taxon>
        <taxon>Burkholderiales</taxon>
        <taxon>Comamonadaceae</taxon>
        <taxon>Rhodoferax</taxon>
    </lineage>
</organism>
<comment type="caution">
    <text evidence="1">The sequence shown here is derived from an EMBL/GenBank/DDBJ whole genome shotgun (WGS) entry which is preliminary data.</text>
</comment>
<keyword evidence="2" id="KW-1185">Reference proteome</keyword>
<accession>A0ABU1ZQ08</accession>
<reference evidence="1 2" key="1">
    <citation type="submission" date="2023-07" db="EMBL/GenBank/DDBJ databases">
        <title>Sorghum-associated microbial communities from plants grown in Nebraska, USA.</title>
        <authorList>
            <person name="Schachtman D."/>
        </authorList>
    </citation>
    <scope>NUCLEOTIDE SEQUENCE [LARGE SCALE GENOMIC DNA]</scope>
    <source>
        <strain evidence="1 2">BE308</strain>
    </source>
</reference>
<protein>
    <recommendedName>
        <fullName evidence="3">HTH cro/C1-type domain-containing protein</fullName>
    </recommendedName>
</protein>
<dbReference type="RefSeq" id="WP_310344007.1">
    <property type="nucleotide sequence ID" value="NZ_JAVDXO010000006.1"/>
</dbReference>
<evidence type="ECO:0000313" key="2">
    <source>
        <dbReference type="Proteomes" id="UP001268089"/>
    </source>
</evidence>
<evidence type="ECO:0008006" key="3">
    <source>
        <dbReference type="Google" id="ProtNLM"/>
    </source>
</evidence>
<gene>
    <name evidence="1" type="ORF">J2X15_002899</name>
</gene>
<dbReference type="Proteomes" id="UP001268089">
    <property type="component" value="Unassembled WGS sequence"/>
</dbReference>
<name>A0ABU1ZQ08_9BURK</name>
<evidence type="ECO:0000313" key="1">
    <source>
        <dbReference type="EMBL" id="MDR7307612.1"/>
    </source>
</evidence>
<sequence length="145" mass="16363">MFFTFRRKRKVKHFYCCCKIANLMTSSIRLRNLLSLHQAFVQERISKGETLAGLEGDFAASLEVSLSMWSQIKSGRTVGDKLARQFESKRSKPAGWLDQEHPETAPDPAEEKFIAMCRIAWTNADRAGRAELKRIIGAAKGNSTI</sequence>
<dbReference type="EMBL" id="JAVDXO010000006">
    <property type="protein sequence ID" value="MDR7307612.1"/>
    <property type="molecule type" value="Genomic_DNA"/>
</dbReference>